<dbReference type="NCBIfam" id="TIGR04183">
    <property type="entry name" value="Por_Secre_tail"/>
    <property type="match status" value="1"/>
</dbReference>
<dbReference type="SUPFAM" id="SSF51126">
    <property type="entry name" value="Pectin lyase-like"/>
    <property type="match status" value="1"/>
</dbReference>
<accession>A0A644V7X2</accession>
<evidence type="ECO:0000313" key="2">
    <source>
        <dbReference type="EMBL" id="MPL87430.1"/>
    </source>
</evidence>
<dbReference type="AlphaFoldDB" id="A0A644V7X2"/>
<protein>
    <recommendedName>
        <fullName evidence="1">Secretion system C-terminal sorting domain-containing protein</fullName>
    </recommendedName>
</protein>
<feature type="domain" description="Secretion system C-terminal sorting" evidence="1">
    <location>
        <begin position="1049"/>
        <end position="1125"/>
    </location>
</feature>
<dbReference type="InterPro" id="IPR038765">
    <property type="entry name" value="Papain-like_cys_pep_sf"/>
</dbReference>
<dbReference type="InterPro" id="IPR025660">
    <property type="entry name" value="Pept_his_AS"/>
</dbReference>
<gene>
    <name evidence="2" type="ORF">SDC9_33430</name>
</gene>
<dbReference type="PROSITE" id="PS00639">
    <property type="entry name" value="THIOL_PROTEASE_HIS"/>
    <property type="match status" value="1"/>
</dbReference>
<comment type="caution">
    <text evidence="2">The sequence shown here is derived from an EMBL/GenBank/DDBJ whole genome shotgun (WGS) entry which is preliminary data.</text>
</comment>
<dbReference type="SUPFAM" id="SSF54001">
    <property type="entry name" value="Cysteine proteinases"/>
    <property type="match status" value="1"/>
</dbReference>
<dbReference type="InterPro" id="IPR011050">
    <property type="entry name" value="Pectin_lyase_fold/virulence"/>
</dbReference>
<evidence type="ECO:0000259" key="1">
    <source>
        <dbReference type="Pfam" id="PF18962"/>
    </source>
</evidence>
<name>A0A644V7X2_9ZZZZ</name>
<dbReference type="Pfam" id="PF18962">
    <property type="entry name" value="Por_Secre_tail"/>
    <property type="match status" value="1"/>
</dbReference>
<organism evidence="2">
    <name type="scientific">bioreactor metagenome</name>
    <dbReference type="NCBI Taxonomy" id="1076179"/>
    <lineage>
        <taxon>unclassified sequences</taxon>
        <taxon>metagenomes</taxon>
        <taxon>ecological metagenomes</taxon>
    </lineage>
</organism>
<sequence>MKTITRLLGVLALCISLSAQAQIINMNPDPEGNPWLSGDAVTPPPEVWNDAVEFIPTAASLASQLPSSVYNDQNIWFPYIFDQEDNACCVHVAELFYTFTYELNRKRNKEAGDGINDLTNLYHPLYTYNFLNEGDSTTYTYFKSGFDIIKQNGCASWDIYDDPALYIASKNYKYWMTGYSKYLQGMNNTISNIYTMNFSIAPTGLDYLKRWIADHGNDETTGGLAIIGVNTAGWVPYSVIPAGSPHAGERYISSFGTPGSGHALTIVGYNDEILIQDINGDGQYTNDRDVNGDGVFNIRDFEKGAFKVANSWGLDWTYGNQGFSFIPYKLLYPGCPGLGTSYAYTCEVFPNEEIPAPEISVKASVQHQERNELSIKVGYAATASSTDPVETKNFYCFNEQGGPYEMRGVYPGPIEIGLNYGYFYKNTQFGKVFFMIHENDQLSNSSGTVNFFSLIDHRWGEDFELYCSQTNVPIVNNRNTTLSIEYHLLPHHEDLINQNLYLGSNRVSRFTPTVTNGARLTVGNNVKIDMYNSEIHIKPGATLQLNSNSKIIARRGQCKIIVDGDLIVSPDVQLIAEGDASLEVFLNNSNATIDIQNATLQQCKVHSQVASLSISTSSFVNCKSFYSYVGDLNLFYNTFTNTSVYLENKSKNQNFEAKVVNCSIVNTLPNATGIKLINYGKYFISGNTIQGFYNGLDLFASGSGPAGYQKIENNTISSCSMNAIIAYNSIGSIYKNNIFSNYYGVRFMNNCNFSLHGNPDAQILEQTQQIRDNTACEVYASEFSFPWYFRYNSIVDNDNLGKPNDPLLHFDRPVYANVTKADVKNNHWGSGFDASVDFMGNNTIFMWDPFWTPGGSLASIDPAEDLYNSASGSFEAGNYLIAKNQFQLLIQLYPKSKFAEAAIKELLRLEEYVASDYGSLKDYYRSNDSIVSDTLLNKLGDYLANQCDVKLENWPQAISWSENRIINPSCLEDSVFAIIDLGYVYFLMENQGLKSAYTGNLKQFIPETKEKYFEHRNYLLSLLPGETMSDKLHNDLTNLSYGSLLQNAPNPFTGNTQIWYKVEKQANVTISVTDITGKEIQIIEQGLKDKGTYKAAFINSGLTPGTYFYSLIIDGKKSDTKKMVIMR</sequence>
<dbReference type="InterPro" id="IPR026444">
    <property type="entry name" value="Secre_tail"/>
</dbReference>
<dbReference type="EMBL" id="VSSQ01000238">
    <property type="protein sequence ID" value="MPL87430.1"/>
    <property type="molecule type" value="Genomic_DNA"/>
</dbReference>
<reference evidence="2" key="1">
    <citation type="submission" date="2019-08" db="EMBL/GenBank/DDBJ databases">
        <authorList>
            <person name="Kucharzyk K."/>
            <person name="Murdoch R.W."/>
            <person name="Higgins S."/>
            <person name="Loffler F."/>
        </authorList>
    </citation>
    <scope>NUCLEOTIDE SEQUENCE</scope>
</reference>
<proteinExistence type="predicted"/>
<dbReference type="Gene3D" id="3.90.70.10">
    <property type="entry name" value="Cysteine proteinases"/>
    <property type="match status" value="1"/>
</dbReference>